<dbReference type="EMBL" id="JACIJF010000012">
    <property type="protein sequence ID" value="MBB5712087.1"/>
    <property type="molecule type" value="Genomic_DNA"/>
</dbReference>
<evidence type="ECO:0000259" key="1">
    <source>
        <dbReference type="Pfam" id="PF07589"/>
    </source>
</evidence>
<proteinExistence type="predicted"/>
<accession>A0A840YF59</accession>
<sequence length="231" mass="23861">MKILILELLKILLTALPSTRAGDLYEAGREQEFTMKNVLVSAAAAATITLGGAANAATFTPADCTTGNIHFCVDGDAQAPGVDDYITATITNTFKKATAINDTFLYRIDKNGVGSGGLQTSFSSSNTLLTITDLIINGVSYASAIQKTAAGSAVNVNGIPIVKGALNTIQVLGNFKPASKGGQANYTGNLTFTAAIPEASTWAMMMLGLGFTGFAMRRRGGLKGAVLLAKA</sequence>
<name>A0A840YF59_9SPHN</name>
<reference evidence="2 3" key="1">
    <citation type="submission" date="2020-08" db="EMBL/GenBank/DDBJ databases">
        <title>Genomic Encyclopedia of Type Strains, Phase IV (KMG-IV): sequencing the most valuable type-strain genomes for metagenomic binning, comparative biology and taxonomic classification.</title>
        <authorList>
            <person name="Goeker M."/>
        </authorList>
    </citation>
    <scope>NUCLEOTIDE SEQUENCE [LARGE SCALE GENOMIC DNA]</scope>
    <source>
        <strain evidence="2 3">DSM 26736</strain>
    </source>
</reference>
<gene>
    <name evidence="2" type="ORF">FHT02_003343</name>
</gene>
<protein>
    <recommendedName>
        <fullName evidence="1">Ice-binding protein C-terminal domain-containing protein</fullName>
    </recommendedName>
</protein>
<dbReference type="RefSeq" id="WP_184090049.1">
    <property type="nucleotide sequence ID" value="NZ_JACIJF010000012.1"/>
</dbReference>
<organism evidence="2 3">
    <name type="scientific">Sphingomonas xinjiangensis</name>
    <dbReference type="NCBI Taxonomy" id="643568"/>
    <lineage>
        <taxon>Bacteria</taxon>
        <taxon>Pseudomonadati</taxon>
        <taxon>Pseudomonadota</taxon>
        <taxon>Alphaproteobacteria</taxon>
        <taxon>Sphingomonadales</taxon>
        <taxon>Sphingomonadaceae</taxon>
        <taxon>Sphingomonas</taxon>
    </lineage>
</organism>
<evidence type="ECO:0000313" key="3">
    <source>
        <dbReference type="Proteomes" id="UP000527143"/>
    </source>
</evidence>
<dbReference type="InterPro" id="IPR013424">
    <property type="entry name" value="Ice-binding_C"/>
</dbReference>
<dbReference type="NCBIfam" id="NF038126">
    <property type="entry name" value="PEP_CTERM_FxDxF"/>
    <property type="match status" value="1"/>
</dbReference>
<dbReference type="Pfam" id="PF07589">
    <property type="entry name" value="PEP-CTERM"/>
    <property type="match status" value="1"/>
</dbReference>
<comment type="caution">
    <text evidence="2">The sequence shown here is derived from an EMBL/GenBank/DDBJ whole genome shotgun (WGS) entry which is preliminary data.</text>
</comment>
<feature type="domain" description="Ice-binding protein C-terminal" evidence="1">
    <location>
        <begin position="195"/>
        <end position="219"/>
    </location>
</feature>
<keyword evidence="3" id="KW-1185">Reference proteome</keyword>
<evidence type="ECO:0000313" key="2">
    <source>
        <dbReference type="EMBL" id="MBB5712087.1"/>
    </source>
</evidence>
<dbReference type="AlphaFoldDB" id="A0A840YF59"/>
<dbReference type="Proteomes" id="UP000527143">
    <property type="component" value="Unassembled WGS sequence"/>
</dbReference>